<evidence type="ECO:0000256" key="2">
    <source>
        <dbReference type="ARBA" id="ARBA00022552"/>
    </source>
</evidence>
<evidence type="ECO:0000313" key="8">
    <source>
        <dbReference type="EMBL" id="MCW1883518.1"/>
    </source>
</evidence>
<dbReference type="Gene3D" id="1.10.150.170">
    <property type="entry name" value="Putative methyltransferase TM0872, insert domain"/>
    <property type="match status" value="1"/>
</dbReference>
<dbReference type="PANTHER" id="PTHR11265:SF0">
    <property type="entry name" value="12S RRNA N4-METHYLCYTIDINE METHYLTRANSFERASE"/>
    <property type="match status" value="1"/>
</dbReference>
<keyword evidence="5 6" id="KW-0949">S-adenosyl-L-methionine</keyword>
<feature type="binding site" evidence="6">
    <location>
        <position position="157"/>
    </location>
    <ligand>
        <name>S-adenosyl-L-methionine</name>
        <dbReference type="ChEBI" id="CHEBI:59789"/>
    </ligand>
</feature>
<dbReference type="GO" id="GO:0032259">
    <property type="term" value="P:methylation"/>
    <property type="evidence" value="ECO:0007669"/>
    <property type="project" value="UniProtKB-KW"/>
</dbReference>
<comment type="similarity">
    <text evidence="1 6">Belongs to the methyltransferase superfamily. RsmH family.</text>
</comment>
<dbReference type="InterPro" id="IPR002903">
    <property type="entry name" value="RsmH"/>
</dbReference>
<comment type="caution">
    <text evidence="8">The sequence shown here is derived from an EMBL/GenBank/DDBJ whole genome shotgun (WGS) entry which is preliminary data.</text>
</comment>
<dbReference type="Pfam" id="PF01795">
    <property type="entry name" value="Methyltransf_5"/>
    <property type="match status" value="1"/>
</dbReference>
<sequence length="346" mass="37728">MDDMPRPPRRKRYSGKNPRRFEDKYKEHEPERYASTVGKVLESGRTPAGMHVPIMMEECLDALGLAPGRTGIDCTLGYGGHAREILARISPGGRLIGLDVDPIEQPKTTARLQAAGYGADAFTAVRSNYAGIRKVLDGLGLEAVDFIFADLGCSSMQFDNPARGFTFKSDGPLDMRMNPERGIPATDWLAKVHEEKLAAVLSENADEPLAGEIAVVLAGRKVPTTKALVSAIRSVPAVAKLDAERSELAVRRVFQAIRIAVNEEFTSLDAFLRQLPLCVKPGGRVAILTFHSGEDRRVKKAFQTGERDGTYAEVSGEVILAGPDERRNNPRSIPAKLRWAVLPGKA</sequence>
<evidence type="ECO:0000256" key="6">
    <source>
        <dbReference type="HAMAP-Rule" id="MF_01007"/>
    </source>
</evidence>
<dbReference type="RefSeq" id="WP_264499477.1">
    <property type="nucleotide sequence ID" value="NZ_JAPDDS010000001.1"/>
</dbReference>
<dbReference type="EC" id="2.1.1.199" evidence="6"/>
<keyword evidence="3 6" id="KW-0489">Methyltransferase</keyword>
<accession>A0ABT3FIX1</accession>
<dbReference type="InterPro" id="IPR029063">
    <property type="entry name" value="SAM-dependent_MTases_sf"/>
</dbReference>
<evidence type="ECO:0000313" key="9">
    <source>
        <dbReference type="Proteomes" id="UP001207930"/>
    </source>
</evidence>
<dbReference type="SUPFAM" id="SSF53335">
    <property type="entry name" value="S-adenosyl-L-methionine-dependent methyltransferases"/>
    <property type="match status" value="1"/>
</dbReference>
<dbReference type="PANTHER" id="PTHR11265">
    <property type="entry name" value="S-ADENOSYL-METHYLTRANSFERASE MRAW"/>
    <property type="match status" value="1"/>
</dbReference>
<reference evidence="8 9" key="1">
    <citation type="submission" date="2022-10" db="EMBL/GenBank/DDBJ databases">
        <title>Luteolibacter flavescens strain MCCC 1K03193, whole genome shotgun sequencing project.</title>
        <authorList>
            <person name="Zhao G."/>
            <person name="Shen L."/>
        </authorList>
    </citation>
    <scope>NUCLEOTIDE SEQUENCE [LARGE SCALE GENOMIC DNA]</scope>
    <source>
        <strain evidence="8 9">MCCC 1K03193</strain>
    </source>
</reference>
<organism evidence="8 9">
    <name type="scientific">Luteolibacter flavescens</name>
    <dbReference type="NCBI Taxonomy" id="1859460"/>
    <lineage>
        <taxon>Bacteria</taxon>
        <taxon>Pseudomonadati</taxon>
        <taxon>Verrucomicrobiota</taxon>
        <taxon>Verrucomicrobiia</taxon>
        <taxon>Verrucomicrobiales</taxon>
        <taxon>Verrucomicrobiaceae</taxon>
        <taxon>Luteolibacter</taxon>
    </lineage>
</organism>
<keyword evidence="4 6" id="KW-0808">Transferase</keyword>
<gene>
    <name evidence="6 8" type="primary">rsmH</name>
    <name evidence="8" type="ORF">OKA04_02185</name>
</gene>
<keyword evidence="6" id="KW-0963">Cytoplasm</keyword>
<feature type="binding site" evidence="6">
    <location>
        <position position="99"/>
    </location>
    <ligand>
        <name>S-adenosyl-L-methionine</name>
        <dbReference type="ChEBI" id="CHEBI:59789"/>
    </ligand>
</feature>
<feature type="binding site" evidence="6">
    <location>
        <begin position="79"/>
        <end position="81"/>
    </location>
    <ligand>
        <name>S-adenosyl-L-methionine</name>
        <dbReference type="ChEBI" id="CHEBI:59789"/>
    </ligand>
</feature>
<dbReference type="EMBL" id="JAPDDS010000001">
    <property type="protein sequence ID" value="MCW1883518.1"/>
    <property type="molecule type" value="Genomic_DNA"/>
</dbReference>
<comment type="subcellular location">
    <subcellularLocation>
        <location evidence="6">Cytoplasm</location>
    </subcellularLocation>
</comment>
<comment type="catalytic activity">
    <reaction evidence="6">
        <text>cytidine(1402) in 16S rRNA + S-adenosyl-L-methionine = N(4)-methylcytidine(1402) in 16S rRNA + S-adenosyl-L-homocysteine + H(+)</text>
        <dbReference type="Rhea" id="RHEA:42928"/>
        <dbReference type="Rhea" id="RHEA-COMP:10286"/>
        <dbReference type="Rhea" id="RHEA-COMP:10287"/>
        <dbReference type="ChEBI" id="CHEBI:15378"/>
        <dbReference type="ChEBI" id="CHEBI:57856"/>
        <dbReference type="ChEBI" id="CHEBI:59789"/>
        <dbReference type="ChEBI" id="CHEBI:74506"/>
        <dbReference type="ChEBI" id="CHEBI:82748"/>
        <dbReference type="EC" id="2.1.1.199"/>
    </reaction>
</comment>
<name>A0ABT3FIX1_9BACT</name>
<feature type="compositionally biased region" description="Basic and acidic residues" evidence="7">
    <location>
        <begin position="19"/>
        <end position="29"/>
    </location>
</feature>
<evidence type="ECO:0000256" key="7">
    <source>
        <dbReference type="SAM" id="MobiDB-lite"/>
    </source>
</evidence>
<protein>
    <recommendedName>
        <fullName evidence="6">Ribosomal RNA small subunit methyltransferase H</fullName>
        <ecNumber evidence="6">2.1.1.199</ecNumber>
    </recommendedName>
    <alternativeName>
        <fullName evidence="6">16S rRNA m(4)C1402 methyltransferase</fullName>
    </alternativeName>
    <alternativeName>
        <fullName evidence="6">rRNA (cytosine-N(4)-)-methyltransferase RsmH</fullName>
    </alternativeName>
</protein>
<dbReference type="InterPro" id="IPR023397">
    <property type="entry name" value="SAM-dep_MeTrfase_MraW_recog"/>
</dbReference>
<feature type="compositionally biased region" description="Basic residues" evidence="7">
    <location>
        <begin position="7"/>
        <end position="18"/>
    </location>
</feature>
<evidence type="ECO:0000256" key="3">
    <source>
        <dbReference type="ARBA" id="ARBA00022603"/>
    </source>
</evidence>
<keyword evidence="9" id="KW-1185">Reference proteome</keyword>
<comment type="function">
    <text evidence="6">Specifically methylates the N4 position of cytidine in position 1402 (C1402) of 16S rRNA.</text>
</comment>
<evidence type="ECO:0000256" key="4">
    <source>
        <dbReference type="ARBA" id="ARBA00022679"/>
    </source>
</evidence>
<dbReference type="PIRSF" id="PIRSF004486">
    <property type="entry name" value="MraW"/>
    <property type="match status" value="1"/>
</dbReference>
<dbReference type="GO" id="GO:0008168">
    <property type="term" value="F:methyltransferase activity"/>
    <property type="evidence" value="ECO:0007669"/>
    <property type="project" value="UniProtKB-KW"/>
</dbReference>
<evidence type="ECO:0000256" key="1">
    <source>
        <dbReference type="ARBA" id="ARBA00010396"/>
    </source>
</evidence>
<dbReference type="NCBIfam" id="TIGR00006">
    <property type="entry name" value="16S rRNA (cytosine(1402)-N(4))-methyltransferase RsmH"/>
    <property type="match status" value="1"/>
</dbReference>
<proteinExistence type="inferred from homology"/>
<feature type="binding site" evidence="6">
    <location>
        <position position="150"/>
    </location>
    <ligand>
        <name>S-adenosyl-L-methionine</name>
        <dbReference type="ChEBI" id="CHEBI:59789"/>
    </ligand>
</feature>
<dbReference type="Gene3D" id="3.40.50.150">
    <property type="entry name" value="Vaccinia Virus protein VP39"/>
    <property type="match status" value="1"/>
</dbReference>
<feature type="binding site" evidence="6">
    <location>
        <position position="129"/>
    </location>
    <ligand>
        <name>S-adenosyl-L-methionine</name>
        <dbReference type="ChEBI" id="CHEBI:59789"/>
    </ligand>
</feature>
<dbReference type="Proteomes" id="UP001207930">
    <property type="component" value="Unassembled WGS sequence"/>
</dbReference>
<feature type="region of interest" description="Disordered" evidence="7">
    <location>
        <begin position="1"/>
        <end position="29"/>
    </location>
</feature>
<evidence type="ECO:0000256" key="5">
    <source>
        <dbReference type="ARBA" id="ARBA00022691"/>
    </source>
</evidence>
<dbReference type="HAMAP" id="MF_01007">
    <property type="entry name" value="16SrRNA_methyltr_H"/>
    <property type="match status" value="1"/>
</dbReference>
<dbReference type="SUPFAM" id="SSF81799">
    <property type="entry name" value="Putative methyltransferase TM0872, insert domain"/>
    <property type="match status" value="1"/>
</dbReference>
<keyword evidence="2 6" id="KW-0698">rRNA processing</keyword>